<evidence type="ECO:0000313" key="2">
    <source>
        <dbReference type="Proteomes" id="UP001375743"/>
    </source>
</evidence>
<feature type="non-terminal residue" evidence="1">
    <location>
        <position position="1"/>
    </location>
</feature>
<dbReference type="Proteomes" id="UP001375743">
    <property type="component" value="Unassembled WGS sequence"/>
</dbReference>
<proteinExistence type="predicted"/>
<name>A0ABU8XVT7_9PROT</name>
<comment type="caution">
    <text evidence="1">The sequence shown here is derived from an EMBL/GenBank/DDBJ whole genome shotgun (WGS) entry which is preliminary data.</text>
</comment>
<gene>
    <name evidence="1" type="ORF">U1T56_18655</name>
</gene>
<sequence length="68" mass="7570">RRAPRLAEELDLAEAICALKWPKWPAYRGGIDLWQLRQALAGIAIDAKTLNWLGSRELEKACKAAQGP</sequence>
<dbReference type="RefSeq" id="WP_418161025.1">
    <property type="nucleotide sequence ID" value="NZ_JBBLZC010000022.1"/>
</dbReference>
<accession>A0ABU8XVT7</accession>
<evidence type="ECO:0000313" key="1">
    <source>
        <dbReference type="EMBL" id="MEK0085179.1"/>
    </source>
</evidence>
<dbReference type="EMBL" id="JBBLZC010000022">
    <property type="protein sequence ID" value="MEK0085179.1"/>
    <property type="molecule type" value="Genomic_DNA"/>
</dbReference>
<keyword evidence="2" id="KW-1185">Reference proteome</keyword>
<organism evidence="1 2">
    <name type="scientific">Benzoatithermus flavus</name>
    <dbReference type="NCBI Taxonomy" id="3108223"/>
    <lineage>
        <taxon>Bacteria</taxon>
        <taxon>Pseudomonadati</taxon>
        <taxon>Pseudomonadota</taxon>
        <taxon>Alphaproteobacteria</taxon>
        <taxon>Geminicoccales</taxon>
        <taxon>Geminicoccaceae</taxon>
        <taxon>Benzoatithermus</taxon>
    </lineage>
</organism>
<protein>
    <submittedName>
        <fullName evidence="1">Uncharacterized protein</fullName>
    </submittedName>
</protein>
<reference evidence="1 2" key="1">
    <citation type="submission" date="2024-01" db="EMBL/GenBank/DDBJ databases">
        <title>Multi-omics insights into the function and evolution of sodium benzoate biodegradation pathways in Benzoatithermus flavus gen. nov., sp. nov. from hot spring.</title>
        <authorList>
            <person name="Hu C.-J."/>
            <person name="Li W.-J."/>
        </authorList>
    </citation>
    <scope>NUCLEOTIDE SEQUENCE [LARGE SCALE GENOMIC DNA]</scope>
    <source>
        <strain evidence="1 2">SYSU G07066</strain>
    </source>
</reference>